<dbReference type="GO" id="GO:0005524">
    <property type="term" value="F:ATP binding"/>
    <property type="evidence" value="ECO:0007669"/>
    <property type="project" value="UniProtKB-KW"/>
</dbReference>
<sequence length="566" mass="64356">MRALSPDGTRLAPTETDKRSTLRMKKQLYPWQEDCLKKWFANRGRGMVQAVTGSGKTLLALTAAERLQEKVPQELRVKIVVPTSALMRQWERALKEFLADSCGTMAQAPASSSSTTAQTDFSGLSRSTTAPPDFRQEIGLRGAGFKSPADCKYMIYVINSARYELARQILAELKNGYAVLLIADECHRYESGQNRLIFEFLPYIKPYEDCFFSLGLSATLPGGQALQYLSSVLGRRIYNYGMKQAAAMHTICKYDIYHIALPFLPEEKDVYTDITDQMNYLFSGLLRTHPFLKDMPLKERYELLRTLAGGKNRKTAQMASTYINLSYKRKNLVCLASARISCACELIKCLPQAEKIIVFGERIRQAEELYTLLQKHFPGKVGRYHSRMGQQANRNTLNRFRDGSIRILIACKAIDEGLDVPDAATGIILSGTSMQRQRIQRLGRILRRADGKEYASLYYLHLEDTVEDTCFLPDAKETRLFELEYLPDTREFLNQPYDKAAEKLLSAMQSAEAGEKALAEVQRCLRLGSVRSDWLPGRCDADVRIKEAKYVSDKNYWICMKKLREL</sequence>
<dbReference type="GO" id="GO:0016787">
    <property type="term" value="F:hydrolase activity"/>
    <property type="evidence" value="ECO:0007669"/>
    <property type="project" value="UniProtKB-KW"/>
</dbReference>
<dbReference type="InterPro" id="IPR050615">
    <property type="entry name" value="ATP-dep_DNA_Helicase"/>
</dbReference>
<dbReference type="PANTHER" id="PTHR11274:SF0">
    <property type="entry name" value="GENERAL TRANSCRIPTION AND DNA REPAIR FACTOR IIH HELICASE SUBUNIT XPB"/>
    <property type="match status" value="1"/>
</dbReference>
<evidence type="ECO:0000313" key="8">
    <source>
        <dbReference type="EMBL" id="EET62057.1"/>
    </source>
</evidence>
<reference evidence="8" key="1">
    <citation type="submission" date="2009-07" db="EMBL/GenBank/DDBJ databases">
        <authorList>
            <person name="Weinstock G."/>
            <person name="Sodergren E."/>
            <person name="Clifton S."/>
            <person name="Fulton L."/>
            <person name="Fulton B."/>
            <person name="Courtney L."/>
            <person name="Fronick C."/>
            <person name="Harrison M."/>
            <person name="Strong C."/>
            <person name="Farmer C."/>
            <person name="Delahaunty K."/>
            <person name="Markovic C."/>
            <person name="Hall O."/>
            <person name="Minx P."/>
            <person name="Tomlinson C."/>
            <person name="Mitreva M."/>
            <person name="Nelson J."/>
            <person name="Hou S."/>
            <person name="Wollam A."/>
            <person name="Pepin K.H."/>
            <person name="Johnson M."/>
            <person name="Bhonagiri V."/>
            <person name="Nash W.E."/>
            <person name="Warren W."/>
            <person name="Chinwalla A."/>
            <person name="Mardis E.R."/>
            <person name="Wilson R.K."/>
        </authorList>
    </citation>
    <scope>NUCLEOTIDE SEQUENCE [LARGE SCALE GENOMIC DNA]</scope>
    <source>
        <strain evidence="8">DSM 14469</strain>
    </source>
</reference>
<dbReference type="SMART" id="SM00490">
    <property type="entry name" value="HELICc"/>
    <property type="match status" value="1"/>
</dbReference>
<gene>
    <name evidence="8" type="ORF">BRYFOR_05720</name>
</gene>
<evidence type="ECO:0000256" key="4">
    <source>
        <dbReference type="ARBA" id="ARBA00022840"/>
    </source>
</evidence>
<dbReference type="Gene3D" id="3.40.50.300">
    <property type="entry name" value="P-loop containing nucleotide triphosphate hydrolases"/>
    <property type="match status" value="2"/>
</dbReference>
<keyword evidence="9" id="KW-1185">Reference proteome</keyword>
<dbReference type="STRING" id="168384.SAMN05660368_03901"/>
<dbReference type="Pfam" id="PF00271">
    <property type="entry name" value="Helicase_C"/>
    <property type="match status" value="1"/>
</dbReference>
<dbReference type="EMBL" id="ACCL02000003">
    <property type="protein sequence ID" value="EET62057.1"/>
    <property type="molecule type" value="Genomic_DNA"/>
</dbReference>
<evidence type="ECO:0000259" key="7">
    <source>
        <dbReference type="PROSITE" id="PS51194"/>
    </source>
</evidence>
<protein>
    <submittedName>
        <fullName evidence="8">Helicase C-terminal domain protein</fullName>
    </submittedName>
</protein>
<feature type="region of interest" description="Disordered" evidence="5">
    <location>
        <begin position="108"/>
        <end position="128"/>
    </location>
</feature>
<evidence type="ECO:0000256" key="1">
    <source>
        <dbReference type="ARBA" id="ARBA00022741"/>
    </source>
</evidence>
<evidence type="ECO:0000259" key="6">
    <source>
        <dbReference type="PROSITE" id="PS51192"/>
    </source>
</evidence>
<dbReference type="GO" id="GO:0003677">
    <property type="term" value="F:DNA binding"/>
    <property type="evidence" value="ECO:0007669"/>
    <property type="project" value="InterPro"/>
</dbReference>
<evidence type="ECO:0000313" key="9">
    <source>
        <dbReference type="Proteomes" id="UP000005561"/>
    </source>
</evidence>
<evidence type="ECO:0000256" key="3">
    <source>
        <dbReference type="ARBA" id="ARBA00022806"/>
    </source>
</evidence>
<dbReference type="eggNOG" id="COG1061">
    <property type="taxonomic scope" value="Bacteria"/>
</dbReference>
<dbReference type="AlphaFoldDB" id="C6LAS6"/>
<dbReference type="Pfam" id="PF04851">
    <property type="entry name" value="ResIII"/>
    <property type="match status" value="1"/>
</dbReference>
<comment type="caution">
    <text evidence="8">The sequence shown here is derived from an EMBL/GenBank/DDBJ whole genome shotgun (WGS) entry which is preliminary data.</text>
</comment>
<dbReference type="PROSITE" id="PS51194">
    <property type="entry name" value="HELICASE_CTER"/>
    <property type="match status" value="1"/>
</dbReference>
<evidence type="ECO:0000256" key="2">
    <source>
        <dbReference type="ARBA" id="ARBA00022801"/>
    </source>
</evidence>
<keyword evidence="1" id="KW-0547">Nucleotide-binding</keyword>
<evidence type="ECO:0000256" key="5">
    <source>
        <dbReference type="SAM" id="MobiDB-lite"/>
    </source>
</evidence>
<dbReference type="GO" id="GO:0004386">
    <property type="term" value="F:helicase activity"/>
    <property type="evidence" value="ECO:0007669"/>
    <property type="project" value="UniProtKB-KW"/>
</dbReference>
<dbReference type="PROSITE" id="PS51192">
    <property type="entry name" value="HELICASE_ATP_BIND_1"/>
    <property type="match status" value="1"/>
</dbReference>
<dbReference type="SUPFAM" id="SSF52540">
    <property type="entry name" value="P-loop containing nucleoside triphosphate hydrolases"/>
    <property type="match status" value="1"/>
</dbReference>
<dbReference type="InterPro" id="IPR001650">
    <property type="entry name" value="Helicase_C-like"/>
</dbReference>
<dbReference type="InterPro" id="IPR006935">
    <property type="entry name" value="Helicase/UvrB_N"/>
</dbReference>
<dbReference type="PANTHER" id="PTHR11274">
    <property type="entry name" value="RAD25/XP-B DNA REPAIR HELICASE"/>
    <property type="match status" value="1"/>
</dbReference>
<dbReference type="InterPro" id="IPR027417">
    <property type="entry name" value="P-loop_NTPase"/>
</dbReference>
<dbReference type="InterPro" id="IPR014001">
    <property type="entry name" value="Helicase_ATP-bd"/>
</dbReference>
<keyword evidence="4" id="KW-0067">ATP-binding</keyword>
<dbReference type="Proteomes" id="UP000005561">
    <property type="component" value="Unassembled WGS sequence"/>
</dbReference>
<keyword evidence="2" id="KW-0378">Hydrolase</keyword>
<dbReference type="SMART" id="SM00487">
    <property type="entry name" value="DEXDc"/>
    <property type="match status" value="1"/>
</dbReference>
<organism evidence="8 9">
    <name type="scientific">Marvinbryantia formatexigens DSM 14469</name>
    <dbReference type="NCBI Taxonomy" id="478749"/>
    <lineage>
        <taxon>Bacteria</taxon>
        <taxon>Bacillati</taxon>
        <taxon>Bacillota</taxon>
        <taxon>Clostridia</taxon>
        <taxon>Lachnospirales</taxon>
        <taxon>Lachnospiraceae</taxon>
        <taxon>Marvinbryantia</taxon>
    </lineage>
</organism>
<proteinExistence type="predicted"/>
<keyword evidence="3 8" id="KW-0347">Helicase</keyword>
<feature type="compositionally biased region" description="Low complexity" evidence="5">
    <location>
        <begin position="108"/>
        <end position="119"/>
    </location>
</feature>
<name>C6LAS6_9FIRM</name>
<accession>C6LAS6</accession>
<feature type="domain" description="Helicase C-terminal" evidence="7">
    <location>
        <begin position="345"/>
        <end position="494"/>
    </location>
</feature>
<feature type="domain" description="Helicase ATP-binding" evidence="6">
    <location>
        <begin position="37"/>
        <end position="238"/>
    </location>
</feature>